<evidence type="ECO:0000256" key="1">
    <source>
        <dbReference type="SAM" id="MobiDB-lite"/>
    </source>
</evidence>
<reference evidence="4" key="1">
    <citation type="submission" date="2016-10" db="EMBL/GenBank/DDBJ databases">
        <authorList>
            <person name="Varghese N."/>
            <person name="Submissions S."/>
        </authorList>
    </citation>
    <scope>NUCLEOTIDE SEQUENCE [LARGE SCALE GENOMIC DNA]</scope>
    <source>
        <strain evidence="4">DSM 8987</strain>
    </source>
</reference>
<keyword evidence="2" id="KW-0812">Transmembrane</keyword>
<feature type="transmembrane region" description="Helical" evidence="2">
    <location>
        <begin position="75"/>
        <end position="97"/>
    </location>
</feature>
<dbReference type="Proteomes" id="UP000243205">
    <property type="component" value="Unassembled WGS sequence"/>
</dbReference>
<sequence>MSQEQEQQQPDRPEPAGKRESAALKGIAALFERDELKDLFIKYLILIGVIEGFIFFVSFLSQLGPENVPFPWKSFFFAAFIVPLTITFLLGVIVIGFDRYLYGHPPAGGADSGRGGLTPTEQQSRIHKFHAVMYVIRQVPFLLGLLLLVVLSAVVYKLDVILAVIGHVGEQTAFYVSVALAVLLGAALIMGLIWMFMSYSLRKKSMEYQYQYRKEVIERTGLIILDDERVMDQQGKLLGQEQVPLLPQETRRDAAERTRRDDEDVILIEE</sequence>
<dbReference type="OrthoDB" id="5415347at2"/>
<name>A0A1G6XLQ9_9BACT</name>
<dbReference type="STRING" id="57664.SAMN05661003_101313"/>
<gene>
    <name evidence="3" type="ORF">SAMN05661003_101313</name>
</gene>
<feature type="region of interest" description="Disordered" evidence="1">
    <location>
        <begin position="250"/>
        <end position="270"/>
    </location>
</feature>
<organism evidence="3 4">
    <name type="scientific">Desulfuromonas thiophila</name>
    <dbReference type="NCBI Taxonomy" id="57664"/>
    <lineage>
        <taxon>Bacteria</taxon>
        <taxon>Pseudomonadati</taxon>
        <taxon>Thermodesulfobacteriota</taxon>
        <taxon>Desulfuromonadia</taxon>
        <taxon>Desulfuromonadales</taxon>
        <taxon>Desulfuromonadaceae</taxon>
        <taxon>Desulfuromonas</taxon>
    </lineage>
</organism>
<accession>A0A1G6XLQ9</accession>
<dbReference type="RefSeq" id="WP_092075548.1">
    <property type="nucleotide sequence ID" value="NZ_CALFZY010000006.1"/>
</dbReference>
<proteinExistence type="predicted"/>
<feature type="transmembrane region" description="Helical" evidence="2">
    <location>
        <begin position="43"/>
        <end position="63"/>
    </location>
</feature>
<feature type="transmembrane region" description="Helical" evidence="2">
    <location>
        <begin position="134"/>
        <end position="154"/>
    </location>
</feature>
<protein>
    <submittedName>
        <fullName evidence="3">Uncharacterized protein</fullName>
    </submittedName>
</protein>
<evidence type="ECO:0000313" key="4">
    <source>
        <dbReference type="Proteomes" id="UP000243205"/>
    </source>
</evidence>
<evidence type="ECO:0000256" key="2">
    <source>
        <dbReference type="SAM" id="Phobius"/>
    </source>
</evidence>
<dbReference type="EMBL" id="FNAQ01000001">
    <property type="protein sequence ID" value="SDD78951.1"/>
    <property type="molecule type" value="Genomic_DNA"/>
</dbReference>
<feature type="compositionally biased region" description="Basic and acidic residues" evidence="1">
    <location>
        <begin position="250"/>
        <end position="262"/>
    </location>
</feature>
<keyword evidence="2" id="KW-1133">Transmembrane helix</keyword>
<feature type="transmembrane region" description="Helical" evidence="2">
    <location>
        <begin position="174"/>
        <end position="196"/>
    </location>
</feature>
<evidence type="ECO:0000313" key="3">
    <source>
        <dbReference type="EMBL" id="SDD78951.1"/>
    </source>
</evidence>
<keyword evidence="2" id="KW-0472">Membrane</keyword>
<dbReference type="AlphaFoldDB" id="A0A1G6XLQ9"/>
<feature type="compositionally biased region" description="Basic and acidic residues" evidence="1">
    <location>
        <begin position="9"/>
        <end position="20"/>
    </location>
</feature>
<feature type="region of interest" description="Disordered" evidence="1">
    <location>
        <begin position="1"/>
        <end position="20"/>
    </location>
</feature>
<keyword evidence="4" id="KW-1185">Reference proteome</keyword>